<dbReference type="CDD" id="cd07185">
    <property type="entry name" value="OmpA_C-like"/>
    <property type="match status" value="1"/>
</dbReference>
<dbReference type="AlphaFoldDB" id="A0A382FQ11"/>
<keyword evidence="7" id="KW-0449">Lipoprotein</keyword>
<comment type="subcellular location">
    <subcellularLocation>
        <location evidence="1">Cell outer membrane</location>
    </subcellularLocation>
</comment>
<reference evidence="10" key="1">
    <citation type="submission" date="2018-05" db="EMBL/GenBank/DDBJ databases">
        <authorList>
            <person name="Lanie J.A."/>
            <person name="Ng W.-L."/>
            <person name="Kazmierczak K.M."/>
            <person name="Andrzejewski T.M."/>
            <person name="Davidsen T.M."/>
            <person name="Wayne K.J."/>
            <person name="Tettelin H."/>
            <person name="Glass J.I."/>
            <person name="Rusch D."/>
            <person name="Podicherti R."/>
            <person name="Tsui H.-C.T."/>
            <person name="Winkler M.E."/>
        </authorList>
    </citation>
    <scope>NUCLEOTIDE SEQUENCE</scope>
</reference>
<dbReference type="Pfam" id="PF00691">
    <property type="entry name" value="OmpA"/>
    <property type="match status" value="1"/>
</dbReference>
<dbReference type="PANTHER" id="PTHR30329:SF21">
    <property type="entry name" value="LIPOPROTEIN YIAD-RELATED"/>
    <property type="match status" value="1"/>
</dbReference>
<protein>
    <recommendedName>
        <fullName evidence="9">OmpA-like domain-containing protein</fullName>
    </recommendedName>
</protein>
<evidence type="ECO:0000256" key="6">
    <source>
        <dbReference type="ARBA" id="ARBA00023237"/>
    </source>
</evidence>
<evidence type="ECO:0000259" key="9">
    <source>
        <dbReference type="PROSITE" id="PS51123"/>
    </source>
</evidence>
<dbReference type="InterPro" id="IPR014169">
    <property type="entry name" value="Pal_lipo_C"/>
</dbReference>
<dbReference type="EMBL" id="UINC01051037">
    <property type="protein sequence ID" value="SVB64712.1"/>
    <property type="molecule type" value="Genomic_DNA"/>
</dbReference>
<evidence type="ECO:0000313" key="10">
    <source>
        <dbReference type="EMBL" id="SVB64712.1"/>
    </source>
</evidence>
<dbReference type="PROSITE" id="PS51123">
    <property type="entry name" value="OMPA_2"/>
    <property type="match status" value="1"/>
</dbReference>
<evidence type="ECO:0000256" key="5">
    <source>
        <dbReference type="ARBA" id="ARBA00023139"/>
    </source>
</evidence>
<dbReference type="SUPFAM" id="SSF103088">
    <property type="entry name" value="OmpA-like"/>
    <property type="match status" value="1"/>
</dbReference>
<evidence type="ECO:0000256" key="7">
    <source>
        <dbReference type="ARBA" id="ARBA00023288"/>
    </source>
</evidence>
<dbReference type="PROSITE" id="PS51257">
    <property type="entry name" value="PROKAR_LIPOPROTEIN"/>
    <property type="match status" value="1"/>
</dbReference>
<evidence type="ECO:0000256" key="8">
    <source>
        <dbReference type="ARBA" id="ARBA00023306"/>
    </source>
</evidence>
<keyword evidence="8" id="KW-0131">Cell cycle</keyword>
<dbReference type="InterPro" id="IPR006665">
    <property type="entry name" value="OmpA-like"/>
</dbReference>
<dbReference type="GO" id="GO:0009279">
    <property type="term" value="C:cell outer membrane"/>
    <property type="evidence" value="ECO:0007669"/>
    <property type="project" value="UniProtKB-SubCell"/>
</dbReference>
<dbReference type="HAMAP" id="MF_02204">
    <property type="entry name" value="Pal"/>
    <property type="match status" value="1"/>
</dbReference>
<dbReference type="PRINTS" id="PR01021">
    <property type="entry name" value="OMPADOMAIN"/>
</dbReference>
<dbReference type="InterPro" id="IPR039001">
    <property type="entry name" value="Pal"/>
</dbReference>
<keyword evidence="3" id="KW-0732">Signal</keyword>
<keyword evidence="2" id="KW-0132">Cell division</keyword>
<evidence type="ECO:0000256" key="1">
    <source>
        <dbReference type="ARBA" id="ARBA00004442"/>
    </source>
</evidence>
<dbReference type="Gene3D" id="3.30.1330.60">
    <property type="entry name" value="OmpA-like domain"/>
    <property type="match status" value="1"/>
</dbReference>
<name>A0A382FQ11_9ZZZZ</name>
<feature type="domain" description="OmpA-like" evidence="9">
    <location>
        <begin position="42"/>
        <end position="156"/>
    </location>
</feature>
<dbReference type="NCBIfam" id="TIGR02802">
    <property type="entry name" value="Pal_lipo"/>
    <property type="match status" value="1"/>
</dbReference>
<sequence>MEKIAVVFWSLILCGISGCTVGTFFERADTERPVVSTSSQFYEEDEIKSLDTIYFDYDKSNINPSDIEKFKILSEDLKKDSSLKVRIEGHCDERGTREYNLSLGERRANSVREILIINGISNNRIITVSYGEERPVSAGSNEVSWSKNRRALIKIF</sequence>
<gene>
    <name evidence="10" type="ORF">METZ01_LOCUS217566</name>
</gene>
<dbReference type="PANTHER" id="PTHR30329">
    <property type="entry name" value="STATOR ELEMENT OF FLAGELLAR MOTOR COMPLEX"/>
    <property type="match status" value="1"/>
</dbReference>
<dbReference type="InterPro" id="IPR036737">
    <property type="entry name" value="OmpA-like_sf"/>
</dbReference>
<proteinExistence type="inferred from homology"/>
<organism evidence="10">
    <name type="scientific">marine metagenome</name>
    <dbReference type="NCBI Taxonomy" id="408172"/>
    <lineage>
        <taxon>unclassified sequences</taxon>
        <taxon>metagenomes</taxon>
        <taxon>ecological metagenomes</taxon>
    </lineage>
</organism>
<dbReference type="InterPro" id="IPR006664">
    <property type="entry name" value="OMP_bac"/>
</dbReference>
<evidence type="ECO:0000256" key="3">
    <source>
        <dbReference type="ARBA" id="ARBA00022729"/>
    </source>
</evidence>
<evidence type="ECO:0000256" key="2">
    <source>
        <dbReference type="ARBA" id="ARBA00022618"/>
    </source>
</evidence>
<accession>A0A382FQ11</accession>
<evidence type="ECO:0000256" key="4">
    <source>
        <dbReference type="ARBA" id="ARBA00023136"/>
    </source>
</evidence>
<dbReference type="InterPro" id="IPR050330">
    <property type="entry name" value="Bact_OuterMem_StrucFunc"/>
</dbReference>
<dbReference type="GO" id="GO:0051301">
    <property type="term" value="P:cell division"/>
    <property type="evidence" value="ECO:0007669"/>
    <property type="project" value="UniProtKB-KW"/>
</dbReference>
<keyword evidence="6" id="KW-0998">Cell outer membrane</keyword>
<keyword evidence="5" id="KW-0564">Palmitate</keyword>
<keyword evidence="4" id="KW-0472">Membrane</keyword>